<dbReference type="Proteomes" id="UP000202511">
    <property type="component" value="Segment"/>
</dbReference>
<feature type="compositionally biased region" description="Polar residues" evidence="1">
    <location>
        <begin position="193"/>
        <end position="203"/>
    </location>
</feature>
<organism evidence="3 4">
    <name type="scientific">Pandoravirus inopinatum</name>
    <dbReference type="NCBI Taxonomy" id="1605721"/>
    <lineage>
        <taxon>Viruses</taxon>
        <taxon>Pandoravirus</taxon>
    </lineage>
</organism>
<evidence type="ECO:0000313" key="3">
    <source>
        <dbReference type="EMBL" id="AJF98024.1"/>
    </source>
</evidence>
<dbReference type="KEGG" id="vg:23462941"/>
<proteinExistence type="predicted"/>
<feature type="transmembrane region" description="Helical" evidence="2">
    <location>
        <begin position="100"/>
        <end position="119"/>
    </location>
</feature>
<accession>A0A0B5J352</accession>
<protein>
    <submittedName>
        <fullName evidence="3">Uncharacterized protein</fullName>
    </submittedName>
</protein>
<dbReference type="EMBL" id="KP136319">
    <property type="protein sequence ID" value="AJF98024.1"/>
    <property type="molecule type" value="Genomic_DNA"/>
</dbReference>
<keyword evidence="2" id="KW-0812">Transmembrane</keyword>
<name>A0A0B5J352_9VIRU</name>
<keyword evidence="2" id="KW-0472">Membrane</keyword>
<keyword evidence="2" id="KW-1133">Transmembrane helix</keyword>
<sequence>MIVDAVGLARAWCTRRHAAHKRPPERLGDGALARPGRAHQHDQATHAVGRLYVSLSCRKRFAWGFRCTCVRALFFLLVRQRPFCARPAMFQEDLEKKAQRAWTIVNLAFFLLFCLLGLLTRAEKKDPPPTFTLYCRFFRLQDFFRVLDAKTKSKTFCLTTDGLSRAQGLGEKKRKREPAKKVGPQHRHKKNWGQPQQSGARAV</sequence>
<dbReference type="GeneID" id="23462941"/>
<evidence type="ECO:0000256" key="1">
    <source>
        <dbReference type="SAM" id="MobiDB-lite"/>
    </source>
</evidence>
<evidence type="ECO:0000256" key="2">
    <source>
        <dbReference type="SAM" id="Phobius"/>
    </source>
</evidence>
<feature type="compositionally biased region" description="Basic residues" evidence="1">
    <location>
        <begin position="172"/>
        <end position="191"/>
    </location>
</feature>
<evidence type="ECO:0000313" key="4">
    <source>
        <dbReference type="Proteomes" id="UP000202511"/>
    </source>
</evidence>
<reference evidence="3 4" key="1">
    <citation type="journal article" date="2015" name="Parasitol. Res.">
        <title>Viruses in close associations with free-living amoebae.</title>
        <authorList>
            <person name="Scheid P."/>
        </authorList>
    </citation>
    <scope>NUCLEOTIDE SEQUENCE [LARGE SCALE GENOMIC DNA]</scope>
    <source>
        <strain evidence="3">KlaHel</strain>
    </source>
</reference>
<feature type="region of interest" description="Disordered" evidence="1">
    <location>
        <begin position="168"/>
        <end position="203"/>
    </location>
</feature>
<dbReference type="RefSeq" id="YP_009120259.1">
    <property type="nucleotide sequence ID" value="NC_026440.1"/>
</dbReference>